<keyword evidence="2" id="KW-1185">Reference proteome</keyword>
<sequence length="215" mass="24422">MTLTFITEVQPPSSRPLEPSMAHILPLVGGWKPPTMWIKPKKKKNFTDKQLTMLIDLGFRTALNCGIDCSNILIRSGFHDTTRIAGKAVVDRWHVSYRLKHPELFNDEYIAAHGYTPGEWQPFLTDSSQDMPKLDSTVNPRGNAVWPKDAICLPKHLYPADMEGMRSKFIRRGQAKLKQGSNTAWSTKDPADFVNGLNWGPFWSLQDRKKRSGTK</sequence>
<dbReference type="AlphaFoldDB" id="A0A8H3FLZ6"/>
<proteinExistence type="predicted"/>
<protein>
    <submittedName>
        <fullName evidence="1">Uncharacterized protein</fullName>
    </submittedName>
</protein>
<evidence type="ECO:0000313" key="2">
    <source>
        <dbReference type="Proteomes" id="UP000664169"/>
    </source>
</evidence>
<evidence type="ECO:0000313" key="1">
    <source>
        <dbReference type="EMBL" id="CAF9924313.1"/>
    </source>
</evidence>
<comment type="caution">
    <text evidence="1">The sequence shown here is derived from an EMBL/GenBank/DDBJ whole genome shotgun (WGS) entry which is preliminary data.</text>
</comment>
<name>A0A8H3FLZ6_9LECA</name>
<organism evidence="1 2">
    <name type="scientific">Gomphillus americanus</name>
    <dbReference type="NCBI Taxonomy" id="1940652"/>
    <lineage>
        <taxon>Eukaryota</taxon>
        <taxon>Fungi</taxon>
        <taxon>Dikarya</taxon>
        <taxon>Ascomycota</taxon>
        <taxon>Pezizomycotina</taxon>
        <taxon>Lecanoromycetes</taxon>
        <taxon>OSLEUM clade</taxon>
        <taxon>Ostropomycetidae</taxon>
        <taxon>Ostropales</taxon>
        <taxon>Graphidaceae</taxon>
        <taxon>Gomphilloideae</taxon>
        <taxon>Gomphillus</taxon>
    </lineage>
</organism>
<reference evidence="1" key="1">
    <citation type="submission" date="2021-03" db="EMBL/GenBank/DDBJ databases">
        <authorList>
            <person name="Tagirdzhanova G."/>
        </authorList>
    </citation>
    <scope>NUCLEOTIDE SEQUENCE</scope>
</reference>
<accession>A0A8H3FLZ6</accession>
<dbReference type="EMBL" id="CAJPDQ010000021">
    <property type="protein sequence ID" value="CAF9924313.1"/>
    <property type="molecule type" value="Genomic_DNA"/>
</dbReference>
<dbReference type="Proteomes" id="UP000664169">
    <property type="component" value="Unassembled WGS sequence"/>
</dbReference>
<gene>
    <name evidence="1" type="ORF">GOMPHAMPRED_003590</name>
</gene>